<sequence>MFLCIRYRRLHFDISFTSWNFVYGKMSPYESSEQSTQSDVRLPLLLANLGKTPALQNRLKEIAPLLGSQSHLQGITKLKDGVFAYRWISEFDCLRTDILNSVSQ</sequence>
<dbReference type="Proteomes" id="UP000016934">
    <property type="component" value="Unassembled WGS sequence"/>
</dbReference>
<dbReference type="EMBL" id="KB445640">
    <property type="protein sequence ID" value="EMD66428.1"/>
    <property type="molecule type" value="Genomic_DNA"/>
</dbReference>
<dbReference type="KEGG" id="bsc:COCSADRAFT_298100"/>
<proteinExistence type="predicted"/>
<accession>M2SGS3</accession>
<dbReference type="GeneID" id="19136119"/>
<organism evidence="1 2">
    <name type="scientific">Cochliobolus sativus (strain ND90Pr / ATCC 201652)</name>
    <name type="common">Common root rot and spot blotch fungus</name>
    <name type="synonym">Bipolaris sorokiniana</name>
    <dbReference type="NCBI Taxonomy" id="665912"/>
    <lineage>
        <taxon>Eukaryota</taxon>
        <taxon>Fungi</taxon>
        <taxon>Dikarya</taxon>
        <taxon>Ascomycota</taxon>
        <taxon>Pezizomycotina</taxon>
        <taxon>Dothideomycetes</taxon>
        <taxon>Pleosporomycetidae</taxon>
        <taxon>Pleosporales</taxon>
        <taxon>Pleosporineae</taxon>
        <taxon>Pleosporaceae</taxon>
        <taxon>Bipolaris</taxon>
    </lineage>
</organism>
<name>M2SGS3_COCSN</name>
<reference evidence="1 2" key="1">
    <citation type="journal article" date="2012" name="PLoS Pathog.">
        <title>Diverse lifestyles and strategies of plant pathogenesis encoded in the genomes of eighteen Dothideomycetes fungi.</title>
        <authorList>
            <person name="Ohm R.A."/>
            <person name="Feau N."/>
            <person name="Henrissat B."/>
            <person name="Schoch C.L."/>
            <person name="Horwitz B.A."/>
            <person name="Barry K.W."/>
            <person name="Condon B.J."/>
            <person name="Copeland A.C."/>
            <person name="Dhillon B."/>
            <person name="Glaser F."/>
            <person name="Hesse C.N."/>
            <person name="Kosti I."/>
            <person name="LaButti K."/>
            <person name="Lindquist E.A."/>
            <person name="Lucas S."/>
            <person name="Salamov A.A."/>
            <person name="Bradshaw R.E."/>
            <person name="Ciuffetti L."/>
            <person name="Hamelin R.C."/>
            <person name="Kema G.H.J."/>
            <person name="Lawrence C."/>
            <person name="Scott J.A."/>
            <person name="Spatafora J.W."/>
            <person name="Turgeon B.G."/>
            <person name="de Wit P.J.G.M."/>
            <person name="Zhong S."/>
            <person name="Goodwin S.B."/>
            <person name="Grigoriev I.V."/>
        </authorList>
    </citation>
    <scope>NUCLEOTIDE SEQUENCE [LARGE SCALE GENOMIC DNA]</scope>
    <source>
        <strain evidence="2">ND90Pr / ATCC 201652</strain>
    </source>
</reference>
<protein>
    <submittedName>
        <fullName evidence="1">Uncharacterized protein</fullName>
    </submittedName>
</protein>
<dbReference type="HOGENOM" id="CLU_2249904_0_0_1"/>
<keyword evidence="2" id="KW-1185">Reference proteome</keyword>
<evidence type="ECO:0000313" key="2">
    <source>
        <dbReference type="Proteomes" id="UP000016934"/>
    </source>
</evidence>
<dbReference type="RefSeq" id="XP_007697924.1">
    <property type="nucleotide sequence ID" value="XM_007699734.1"/>
</dbReference>
<evidence type="ECO:0000313" key="1">
    <source>
        <dbReference type="EMBL" id="EMD66428.1"/>
    </source>
</evidence>
<dbReference type="AlphaFoldDB" id="M2SGS3"/>
<gene>
    <name evidence="1" type="ORF">COCSADRAFT_298100</name>
</gene>
<reference evidence="2" key="2">
    <citation type="journal article" date="2013" name="PLoS Genet.">
        <title>Comparative genome structure, secondary metabolite, and effector coding capacity across Cochliobolus pathogens.</title>
        <authorList>
            <person name="Condon B.J."/>
            <person name="Leng Y."/>
            <person name="Wu D."/>
            <person name="Bushley K.E."/>
            <person name="Ohm R.A."/>
            <person name="Otillar R."/>
            <person name="Martin J."/>
            <person name="Schackwitz W."/>
            <person name="Grimwood J."/>
            <person name="MohdZainudin N."/>
            <person name="Xue C."/>
            <person name="Wang R."/>
            <person name="Manning V.A."/>
            <person name="Dhillon B."/>
            <person name="Tu Z.J."/>
            <person name="Steffenson B.J."/>
            <person name="Salamov A."/>
            <person name="Sun H."/>
            <person name="Lowry S."/>
            <person name="LaButti K."/>
            <person name="Han J."/>
            <person name="Copeland A."/>
            <person name="Lindquist E."/>
            <person name="Barry K."/>
            <person name="Schmutz J."/>
            <person name="Baker S.E."/>
            <person name="Ciuffetti L.M."/>
            <person name="Grigoriev I.V."/>
            <person name="Zhong S."/>
            <person name="Turgeon B.G."/>
        </authorList>
    </citation>
    <scope>NUCLEOTIDE SEQUENCE [LARGE SCALE GENOMIC DNA]</scope>
    <source>
        <strain evidence="2">ND90Pr / ATCC 201652</strain>
    </source>
</reference>